<evidence type="ECO:0000313" key="3">
    <source>
        <dbReference type="EMBL" id="OKP08347.1"/>
    </source>
</evidence>
<reference evidence="3 4" key="1">
    <citation type="submission" date="2016-10" db="EMBL/GenBank/DDBJ databases">
        <title>Genome sequence of the ascomycete fungus Penicillium subrubescens.</title>
        <authorList>
            <person name="De Vries R.P."/>
            <person name="Peng M."/>
            <person name="Dilokpimol A."/>
            <person name="Hilden K."/>
            <person name="Makela M.R."/>
            <person name="Grigoriev I."/>
            <person name="Riley R."/>
            <person name="Granchi Z."/>
        </authorList>
    </citation>
    <scope>NUCLEOTIDE SEQUENCE [LARGE SCALE GENOMIC DNA]</scope>
    <source>
        <strain evidence="3 4">CBS 132785</strain>
    </source>
</reference>
<comment type="caution">
    <text evidence="3">The sequence shown here is derived from an EMBL/GenBank/DDBJ whole genome shotgun (WGS) entry which is preliminary data.</text>
</comment>
<protein>
    <submittedName>
        <fullName evidence="3">Uncharacterized protein</fullName>
    </submittedName>
</protein>
<dbReference type="InterPro" id="IPR051654">
    <property type="entry name" value="Meroterpenoid_MTases"/>
</dbReference>
<dbReference type="PANTHER" id="PTHR35897:SF1">
    <property type="entry name" value="METHYLTRANSFERASE AUSD"/>
    <property type="match status" value="1"/>
</dbReference>
<evidence type="ECO:0000256" key="2">
    <source>
        <dbReference type="ARBA" id="ARBA00022691"/>
    </source>
</evidence>
<dbReference type="GO" id="GO:0016740">
    <property type="term" value="F:transferase activity"/>
    <property type="evidence" value="ECO:0007669"/>
    <property type="project" value="UniProtKB-KW"/>
</dbReference>
<dbReference type="STRING" id="1316194.A0A1Q5U788"/>
<accession>A0A1Q5U788</accession>
<evidence type="ECO:0000256" key="1">
    <source>
        <dbReference type="ARBA" id="ARBA00022679"/>
    </source>
</evidence>
<dbReference type="AlphaFoldDB" id="A0A1Q5U788"/>
<keyword evidence="1" id="KW-0808">Transferase</keyword>
<keyword evidence="2" id="KW-0949">S-adenosyl-L-methionine</keyword>
<keyword evidence="4" id="KW-1185">Reference proteome</keyword>
<gene>
    <name evidence="3" type="ORF">PENSUB_5714</name>
</gene>
<name>A0A1Q5U788_9EURO</name>
<proteinExistence type="predicted"/>
<dbReference type="PANTHER" id="PTHR35897">
    <property type="entry name" value="METHYLTRANSFERASE AUSD"/>
    <property type="match status" value="1"/>
</dbReference>
<organism evidence="3 4">
    <name type="scientific">Penicillium subrubescens</name>
    <dbReference type="NCBI Taxonomy" id="1316194"/>
    <lineage>
        <taxon>Eukaryota</taxon>
        <taxon>Fungi</taxon>
        <taxon>Dikarya</taxon>
        <taxon>Ascomycota</taxon>
        <taxon>Pezizomycotina</taxon>
        <taxon>Eurotiomycetes</taxon>
        <taxon>Eurotiomycetidae</taxon>
        <taxon>Eurotiales</taxon>
        <taxon>Aspergillaceae</taxon>
        <taxon>Penicillium</taxon>
    </lineage>
</organism>
<sequence>MDNYVMQVVCTFRSSSPSKMFINDSTSLDSDLRPEFFNLGYDLFLDRSTIKATFIPSDIFDDTSALFQHLPSKLNIINAASFFHFFDWGRQVAVTKQVVKLLRPVPGSLLTGRHSGNVQPGKREGSEL</sequence>
<dbReference type="Proteomes" id="UP000186955">
    <property type="component" value="Unassembled WGS sequence"/>
</dbReference>
<dbReference type="EMBL" id="MNBE01000569">
    <property type="protein sequence ID" value="OKP08347.1"/>
    <property type="molecule type" value="Genomic_DNA"/>
</dbReference>
<evidence type="ECO:0000313" key="4">
    <source>
        <dbReference type="Proteomes" id="UP000186955"/>
    </source>
</evidence>